<dbReference type="EMBL" id="JAYMYQ010000003">
    <property type="protein sequence ID" value="KAK7345120.1"/>
    <property type="molecule type" value="Genomic_DNA"/>
</dbReference>
<dbReference type="AlphaFoldDB" id="A0AAN9LZ47"/>
<evidence type="ECO:0000313" key="1">
    <source>
        <dbReference type="EMBL" id="KAK7345120.1"/>
    </source>
</evidence>
<accession>A0AAN9LZ47</accession>
<name>A0AAN9LZ47_CANGL</name>
<gene>
    <name evidence="1" type="ORF">VNO77_15578</name>
</gene>
<reference evidence="1 2" key="1">
    <citation type="submission" date="2024-01" db="EMBL/GenBank/DDBJ databases">
        <title>The genomes of 5 underutilized Papilionoideae crops provide insights into root nodulation and disease resistanc.</title>
        <authorList>
            <person name="Jiang F."/>
        </authorList>
    </citation>
    <scope>NUCLEOTIDE SEQUENCE [LARGE SCALE GENOMIC DNA]</scope>
    <source>
        <strain evidence="1">LVBAO_FW01</strain>
        <tissue evidence="1">Leaves</tissue>
    </source>
</reference>
<comment type="caution">
    <text evidence="1">The sequence shown here is derived from an EMBL/GenBank/DDBJ whole genome shotgun (WGS) entry which is preliminary data.</text>
</comment>
<protein>
    <submittedName>
        <fullName evidence="1">Uncharacterized protein</fullName>
    </submittedName>
</protein>
<organism evidence="1 2">
    <name type="scientific">Canavalia gladiata</name>
    <name type="common">Sword bean</name>
    <name type="synonym">Dolichos gladiatus</name>
    <dbReference type="NCBI Taxonomy" id="3824"/>
    <lineage>
        <taxon>Eukaryota</taxon>
        <taxon>Viridiplantae</taxon>
        <taxon>Streptophyta</taxon>
        <taxon>Embryophyta</taxon>
        <taxon>Tracheophyta</taxon>
        <taxon>Spermatophyta</taxon>
        <taxon>Magnoliopsida</taxon>
        <taxon>eudicotyledons</taxon>
        <taxon>Gunneridae</taxon>
        <taxon>Pentapetalae</taxon>
        <taxon>rosids</taxon>
        <taxon>fabids</taxon>
        <taxon>Fabales</taxon>
        <taxon>Fabaceae</taxon>
        <taxon>Papilionoideae</taxon>
        <taxon>50 kb inversion clade</taxon>
        <taxon>NPAAA clade</taxon>
        <taxon>indigoferoid/millettioid clade</taxon>
        <taxon>Phaseoleae</taxon>
        <taxon>Canavalia</taxon>
    </lineage>
</organism>
<proteinExistence type="predicted"/>
<evidence type="ECO:0000313" key="2">
    <source>
        <dbReference type="Proteomes" id="UP001367508"/>
    </source>
</evidence>
<sequence length="167" mass="18419">MKSCRAPRQGHLQRTDLPSTKLSFVTHPSLSLCMGRTRIIVFRRPLVLANVKTAGTAMENERGKEHSSGRESYKVSHALGCSSITNSAKSGPSYAYASEVEEFPYRVFRINSLHKTLHLRSARGHSHEQWWLTGVGRNSPVKTQAIMGILGNQAPPLHAWNEGVSGA</sequence>
<keyword evidence="2" id="KW-1185">Reference proteome</keyword>
<dbReference type="Proteomes" id="UP001367508">
    <property type="component" value="Unassembled WGS sequence"/>
</dbReference>